<name>A0A814H5N6_9BILA</name>
<dbReference type="EMBL" id="CAJNOT010000511">
    <property type="protein sequence ID" value="CAF1006193.1"/>
    <property type="molecule type" value="Genomic_DNA"/>
</dbReference>
<organism evidence="1 2">
    <name type="scientific">Rotaria sordida</name>
    <dbReference type="NCBI Taxonomy" id="392033"/>
    <lineage>
        <taxon>Eukaryota</taxon>
        <taxon>Metazoa</taxon>
        <taxon>Spiralia</taxon>
        <taxon>Gnathifera</taxon>
        <taxon>Rotifera</taxon>
        <taxon>Eurotatoria</taxon>
        <taxon>Bdelloidea</taxon>
        <taxon>Philodinida</taxon>
        <taxon>Philodinidae</taxon>
        <taxon>Rotaria</taxon>
    </lineage>
</organism>
<reference evidence="1" key="1">
    <citation type="submission" date="2021-02" db="EMBL/GenBank/DDBJ databases">
        <authorList>
            <person name="Nowell W R."/>
        </authorList>
    </citation>
    <scope>NUCLEOTIDE SEQUENCE</scope>
</reference>
<gene>
    <name evidence="1" type="ORF">ZHD862_LOCUS12792</name>
</gene>
<protein>
    <submittedName>
        <fullName evidence="1">Uncharacterized protein</fullName>
    </submittedName>
</protein>
<comment type="caution">
    <text evidence="1">The sequence shown here is derived from an EMBL/GenBank/DDBJ whole genome shotgun (WGS) entry which is preliminary data.</text>
</comment>
<evidence type="ECO:0000313" key="1">
    <source>
        <dbReference type="EMBL" id="CAF1006193.1"/>
    </source>
</evidence>
<accession>A0A814H5N6</accession>
<dbReference type="Proteomes" id="UP000663864">
    <property type="component" value="Unassembled WGS sequence"/>
</dbReference>
<dbReference type="AlphaFoldDB" id="A0A814H5N6"/>
<evidence type="ECO:0000313" key="2">
    <source>
        <dbReference type="Proteomes" id="UP000663864"/>
    </source>
</evidence>
<sequence>MDAARTNMAVVQPVTIPIPPAVSNTSSEVLENCGDSNTIDIRTVIVTHSTNEAVMDTNISIEEQELEYSNELNVDWIDAKIVVIQPNTLSSLT</sequence>
<proteinExistence type="predicted"/>